<reference evidence="1 2" key="1">
    <citation type="journal article" date="2018" name="Nat. Biotechnol.">
        <title>A standardized bacterial taxonomy based on genome phylogeny substantially revises the tree of life.</title>
        <authorList>
            <person name="Parks D.H."/>
            <person name="Chuvochina M."/>
            <person name="Waite D.W."/>
            <person name="Rinke C."/>
            <person name="Skarshewski A."/>
            <person name="Chaumeil P.A."/>
            <person name="Hugenholtz P."/>
        </authorList>
    </citation>
    <scope>NUCLEOTIDE SEQUENCE [LARGE SCALE GENOMIC DNA]</scope>
    <source>
        <strain evidence="1">UBA10948</strain>
    </source>
</reference>
<evidence type="ECO:0000313" key="2">
    <source>
        <dbReference type="Proteomes" id="UP000263273"/>
    </source>
</evidence>
<dbReference type="EMBL" id="DNZF01000155">
    <property type="protein sequence ID" value="HBK53677.1"/>
    <property type="molecule type" value="Genomic_DNA"/>
</dbReference>
<sequence length="90" mass="10638">MEITYLPDRKIISSKGDILTSPADVKGYDGLSPDQQILFDKFLNNFYQVWEFPEKHCPVKIRYVADKIPYLRVDFADDEWLHILSPTVWF</sequence>
<dbReference type="AlphaFoldDB" id="A0A354YZM2"/>
<gene>
    <name evidence="1" type="ORF">DDZ44_07065</name>
</gene>
<accession>A0A354YZM2</accession>
<protein>
    <submittedName>
        <fullName evidence="1">Uncharacterized protein</fullName>
    </submittedName>
</protein>
<name>A0A354YZM2_9FIRM</name>
<evidence type="ECO:0000313" key="1">
    <source>
        <dbReference type="EMBL" id="HBK53677.1"/>
    </source>
</evidence>
<organism evidence="1 2">
    <name type="scientific">Syntrophomonas wolfei</name>
    <dbReference type="NCBI Taxonomy" id="863"/>
    <lineage>
        <taxon>Bacteria</taxon>
        <taxon>Bacillati</taxon>
        <taxon>Bacillota</taxon>
        <taxon>Clostridia</taxon>
        <taxon>Eubacteriales</taxon>
        <taxon>Syntrophomonadaceae</taxon>
        <taxon>Syntrophomonas</taxon>
    </lineage>
</organism>
<proteinExistence type="predicted"/>
<comment type="caution">
    <text evidence="1">The sequence shown here is derived from an EMBL/GenBank/DDBJ whole genome shotgun (WGS) entry which is preliminary data.</text>
</comment>
<dbReference type="Proteomes" id="UP000263273">
    <property type="component" value="Unassembled WGS sequence"/>
</dbReference>